<dbReference type="InterPro" id="IPR012337">
    <property type="entry name" value="RNaseH-like_sf"/>
</dbReference>
<evidence type="ECO:0000313" key="1">
    <source>
        <dbReference type="EMBL" id="GAA0158419.1"/>
    </source>
</evidence>
<accession>A0AAV3Q2Y4</accession>
<sequence length="80" mass="9178">MAKDCLYYAQACKPCQDHTKFIHQSLEPLHPTTAEWPFDAWGLDMVGPIPWSKEGYAYIPAATNYFSKWAEAKPIMRGKQ</sequence>
<dbReference type="PANTHER" id="PTHR47266">
    <property type="entry name" value="ENDONUCLEASE-RELATED"/>
    <property type="match status" value="1"/>
</dbReference>
<dbReference type="EMBL" id="BAABME010003344">
    <property type="protein sequence ID" value="GAA0158419.1"/>
    <property type="molecule type" value="Genomic_DNA"/>
</dbReference>
<name>A0AAV3Q2Y4_LITER</name>
<keyword evidence="2" id="KW-1185">Reference proteome</keyword>
<dbReference type="InterPro" id="IPR052160">
    <property type="entry name" value="Gypsy_RT_Integrase-like"/>
</dbReference>
<evidence type="ECO:0000313" key="2">
    <source>
        <dbReference type="Proteomes" id="UP001454036"/>
    </source>
</evidence>
<dbReference type="SUPFAM" id="SSF53098">
    <property type="entry name" value="Ribonuclease H-like"/>
    <property type="match status" value="1"/>
</dbReference>
<comment type="caution">
    <text evidence="1">The sequence shown here is derived from an EMBL/GenBank/DDBJ whole genome shotgun (WGS) entry which is preliminary data.</text>
</comment>
<organism evidence="1 2">
    <name type="scientific">Lithospermum erythrorhizon</name>
    <name type="common">Purple gromwell</name>
    <name type="synonym">Lithospermum officinale var. erythrorhizon</name>
    <dbReference type="NCBI Taxonomy" id="34254"/>
    <lineage>
        <taxon>Eukaryota</taxon>
        <taxon>Viridiplantae</taxon>
        <taxon>Streptophyta</taxon>
        <taxon>Embryophyta</taxon>
        <taxon>Tracheophyta</taxon>
        <taxon>Spermatophyta</taxon>
        <taxon>Magnoliopsida</taxon>
        <taxon>eudicotyledons</taxon>
        <taxon>Gunneridae</taxon>
        <taxon>Pentapetalae</taxon>
        <taxon>asterids</taxon>
        <taxon>lamiids</taxon>
        <taxon>Boraginales</taxon>
        <taxon>Boraginaceae</taxon>
        <taxon>Boraginoideae</taxon>
        <taxon>Lithospermeae</taxon>
        <taxon>Lithospermum</taxon>
    </lineage>
</organism>
<protein>
    <submittedName>
        <fullName evidence="1">Uncharacterized protein</fullName>
    </submittedName>
</protein>
<reference evidence="1 2" key="1">
    <citation type="submission" date="2024-01" db="EMBL/GenBank/DDBJ databases">
        <title>The complete chloroplast genome sequence of Lithospermum erythrorhizon: insights into the phylogenetic relationship among Boraginaceae species and the maternal lineages of purple gromwells.</title>
        <authorList>
            <person name="Okada T."/>
            <person name="Watanabe K."/>
        </authorList>
    </citation>
    <scope>NUCLEOTIDE SEQUENCE [LARGE SCALE GENOMIC DNA]</scope>
</reference>
<dbReference type="Proteomes" id="UP001454036">
    <property type="component" value="Unassembled WGS sequence"/>
</dbReference>
<dbReference type="InterPro" id="IPR036397">
    <property type="entry name" value="RNaseH_sf"/>
</dbReference>
<dbReference type="GO" id="GO:0003676">
    <property type="term" value="F:nucleic acid binding"/>
    <property type="evidence" value="ECO:0007669"/>
    <property type="project" value="InterPro"/>
</dbReference>
<proteinExistence type="predicted"/>
<dbReference type="AlphaFoldDB" id="A0AAV3Q2Y4"/>
<dbReference type="Gene3D" id="3.30.420.10">
    <property type="entry name" value="Ribonuclease H-like superfamily/Ribonuclease H"/>
    <property type="match status" value="1"/>
</dbReference>
<gene>
    <name evidence="1" type="ORF">LIER_15451</name>
</gene>